<dbReference type="InterPro" id="IPR007310">
    <property type="entry name" value="Aerobactin_biosyn_IucA/IucC_N"/>
</dbReference>
<evidence type="ECO:0000259" key="3">
    <source>
        <dbReference type="Pfam" id="PF06276"/>
    </source>
</evidence>
<dbReference type="Gene3D" id="1.10.510.40">
    <property type="match status" value="1"/>
</dbReference>
<evidence type="ECO:0000313" key="5">
    <source>
        <dbReference type="Proteomes" id="UP001569428"/>
    </source>
</evidence>
<dbReference type="PANTHER" id="PTHR34384:SF5">
    <property type="entry name" value="L-2,3-DIAMINOPROPANOATE--CITRATE LIGASE"/>
    <property type="match status" value="1"/>
</dbReference>
<dbReference type="PANTHER" id="PTHR34384">
    <property type="entry name" value="L-2,3-DIAMINOPROPANOATE--CITRATE LIGASE"/>
    <property type="match status" value="1"/>
</dbReference>
<name>A0ABV4P1D2_9GAMM</name>
<comment type="similarity">
    <text evidence="1">Belongs to the IucA/IucC family.</text>
</comment>
<sequence>MIEADEIYITRRIIDACLRENLFGLLDSARLTHELPQDAPAWDEGNTNNRWLQIKIAGGTAHLPVVEASTMQRWLVANPVWWVEDATGWRLCLGYRQWLRMLAADRDEQTQDAFEQYVLEADIAVEHRRLCREAFNDKRELLKCLISDAQDWSARMLFSDQIASYLDHPYYPTARAKPGFGEQEMRQYAPEFTPEFQLRWIAVDKQRVSVAGSPPSCWPSMSDVGLPDSLKQSHRLFPIHPVSWENVPEDRLGVIKAPLTAVTVIPTLSVRTVAVANDPYTHIKVPLEVRTLGTRNVRLIKPSTIIDGHNLSLILQRIEQIDVALRGRYQHCDEEHGAHFDGNNSIAYIVRRYPEPLPESCSLVPVAALVSPMPNGDLYLQQLLDTYYQGDVCQWLGEYLDLMLGVHLRLWLRYGIALEANQQNAVLVFDHERPLTLVMKDNDSARLWPRRLLSAVPEVASTVTAIQDQRIKVEDELPLAQMFCTITLQLNISAIFEAMIKAGMAQRSDLYGQLRLRLRNHLDSLESEGIRTKSAQDILFADRLYVKYLLTAGSLLSKQQSGAADINKYYGLSAPNFLKD</sequence>
<organism evidence="4 5">
    <name type="scientific">Microbulbifer epialgicus</name>
    <dbReference type="NCBI Taxonomy" id="393907"/>
    <lineage>
        <taxon>Bacteria</taxon>
        <taxon>Pseudomonadati</taxon>
        <taxon>Pseudomonadota</taxon>
        <taxon>Gammaproteobacteria</taxon>
        <taxon>Cellvibrionales</taxon>
        <taxon>Microbulbiferaceae</taxon>
        <taxon>Microbulbifer</taxon>
    </lineage>
</organism>
<dbReference type="InterPro" id="IPR037455">
    <property type="entry name" value="LucA/IucC-like"/>
</dbReference>
<dbReference type="InterPro" id="IPR022770">
    <property type="entry name" value="IucA/IucC-like_C"/>
</dbReference>
<evidence type="ECO:0000256" key="1">
    <source>
        <dbReference type="ARBA" id="ARBA00007832"/>
    </source>
</evidence>
<comment type="caution">
    <text evidence="4">The sequence shown here is derived from an EMBL/GenBank/DDBJ whole genome shotgun (WGS) entry which is preliminary data.</text>
</comment>
<feature type="domain" description="Aerobactin siderophore biosynthesis IucA/IucC-like C-terminal" evidence="3">
    <location>
        <begin position="394"/>
        <end position="550"/>
    </location>
</feature>
<protein>
    <submittedName>
        <fullName evidence="4">IucA/IucC family protein</fullName>
    </submittedName>
</protein>
<reference evidence="4 5" key="1">
    <citation type="submission" date="2024-08" db="EMBL/GenBank/DDBJ databases">
        <authorList>
            <person name="Ishaq N."/>
        </authorList>
    </citation>
    <scope>NUCLEOTIDE SEQUENCE [LARGE SCALE GENOMIC DNA]</scope>
    <source>
        <strain evidence="4 5">DSM 18651</strain>
    </source>
</reference>
<dbReference type="Proteomes" id="UP001569428">
    <property type="component" value="Unassembled WGS sequence"/>
</dbReference>
<keyword evidence="5" id="KW-1185">Reference proteome</keyword>
<dbReference type="RefSeq" id="WP_371839805.1">
    <property type="nucleotide sequence ID" value="NZ_JBGMEK010000034.1"/>
</dbReference>
<dbReference type="Pfam" id="PF06276">
    <property type="entry name" value="FhuF"/>
    <property type="match status" value="1"/>
</dbReference>
<gene>
    <name evidence="4" type="ORF">ACCI49_14775</name>
</gene>
<feature type="domain" description="Aerobactin siderophore biosynthesis IucA/IucC N-terminal" evidence="2">
    <location>
        <begin position="159"/>
        <end position="370"/>
    </location>
</feature>
<evidence type="ECO:0000313" key="4">
    <source>
        <dbReference type="EMBL" id="MFA0812176.1"/>
    </source>
</evidence>
<evidence type="ECO:0000259" key="2">
    <source>
        <dbReference type="Pfam" id="PF04183"/>
    </source>
</evidence>
<dbReference type="EMBL" id="JBGMEK010000034">
    <property type="protein sequence ID" value="MFA0812176.1"/>
    <property type="molecule type" value="Genomic_DNA"/>
</dbReference>
<dbReference type="Pfam" id="PF04183">
    <property type="entry name" value="IucA_IucC"/>
    <property type="match status" value="1"/>
</dbReference>
<accession>A0ABV4P1D2</accession>
<proteinExistence type="inferred from homology"/>